<dbReference type="OrthoDB" id="298012at2759"/>
<keyword evidence="3" id="KW-0520">NAD</keyword>
<proteinExistence type="inferred from homology"/>
<evidence type="ECO:0000313" key="7">
    <source>
        <dbReference type="EMBL" id="ODV70669.1"/>
    </source>
</evidence>
<evidence type="ECO:0000256" key="1">
    <source>
        <dbReference type="ARBA" id="ARBA00005854"/>
    </source>
</evidence>
<organism evidence="7 8">
    <name type="scientific">Cyberlindnera jadinii (strain ATCC 18201 / CBS 1600 / BCRC 20928 / JCM 3617 / NBRC 0987 / NRRL Y-1542)</name>
    <name type="common">Torula yeast</name>
    <name type="synonym">Candida utilis</name>
    <dbReference type="NCBI Taxonomy" id="983966"/>
    <lineage>
        <taxon>Eukaryota</taxon>
        <taxon>Fungi</taxon>
        <taxon>Dikarya</taxon>
        <taxon>Ascomycota</taxon>
        <taxon>Saccharomycotina</taxon>
        <taxon>Saccharomycetes</taxon>
        <taxon>Phaffomycetales</taxon>
        <taxon>Phaffomycetaceae</taxon>
        <taxon>Cyberlindnera</taxon>
    </lineage>
</organism>
<gene>
    <name evidence="7" type="ORF">CYBJADRAFT_170040</name>
</gene>
<evidence type="ECO:0000256" key="4">
    <source>
        <dbReference type="RuleBase" id="RU003719"/>
    </source>
</evidence>
<dbReference type="GO" id="GO:0005829">
    <property type="term" value="C:cytosol"/>
    <property type="evidence" value="ECO:0007669"/>
    <property type="project" value="TreeGrafter"/>
</dbReference>
<dbReference type="OMA" id="MRGHDFV"/>
<dbReference type="InterPro" id="IPR006140">
    <property type="entry name" value="D-isomer_DH_NAD-bd"/>
</dbReference>
<evidence type="ECO:0000256" key="2">
    <source>
        <dbReference type="ARBA" id="ARBA00023002"/>
    </source>
</evidence>
<dbReference type="Gene3D" id="3.40.50.720">
    <property type="entry name" value="NAD(P)-binding Rossmann-like Domain"/>
    <property type="match status" value="2"/>
</dbReference>
<keyword evidence="8" id="KW-1185">Reference proteome</keyword>
<evidence type="ECO:0000259" key="5">
    <source>
        <dbReference type="Pfam" id="PF00389"/>
    </source>
</evidence>
<dbReference type="PANTHER" id="PTHR10996">
    <property type="entry name" value="2-HYDROXYACID DEHYDROGENASE-RELATED"/>
    <property type="match status" value="1"/>
</dbReference>
<dbReference type="Proteomes" id="UP000094389">
    <property type="component" value="Unassembled WGS sequence"/>
</dbReference>
<dbReference type="GeneID" id="30990436"/>
<feature type="domain" description="D-isomer specific 2-hydroxyacid dehydrogenase NAD-binding" evidence="6">
    <location>
        <begin position="132"/>
        <end position="310"/>
    </location>
</feature>
<name>A0A1E4RTR7_CYBJN</name>
<evidence type="ECO:0000259" key="6">
    <source>
        <dbReference type="Pfam" id="PF02826"/>
    </source>
</evidence>
<dbReference type="SUPFAM" id="SSF51735">
    <property type="entry name" value="NAD(P)-binding Rossmann-fold domains"/>
    <property type="match status" value="1"/>
</dbReference>
<dbReference type="Pfam" id="PF02826">
    <property type="entry name" value="2-Hacid_dh_C"/>
    <property type="match status" value="1"/>
</dbReference>
<dbReference type="PANTHER" id="PTHR10996:SF281">
    <property type="entry name" value="D-ISOMER SPECIFIC 2-HYDROXYACID DEHYDROGENASE NAD-BINDING DOMAIN-CONTAINING PROTEIN-RELATED"/>
    <property type="match status" value="1"/>
</dbReference>
<dbReference type="GO" id="GO:0030267">
    <property type="term" value="F:glyoxylate reductase (NADPH) activity"/>
    <property type="evidence" value="ECO:0007669"/>
    <property type="project" value="TreeGrafter"/>
</dbReference>
<accession>A0A1E4RTR7</accession>
<sequence length="353" mass="40058">MTVAKPRILYIPWDEPVHDEEAWKTLNEKFELVNYDFDTVEEYMDELRKPDHGKIGNIDGVCRSAWLKSNPYIHHYILRDEAVKLLPESVKIVVQSGHGYDIVDVDYLTSRGIVFCNSPDSCSRATADIGISLILNSFRYLTFAEHCVRTPGMYYQSQEIAHFGEDPNGKTLGIVGLGDIGSLVAKTCKSLGMDIVYHNRSPKPLLEAQTPMQYCKSIDELFAQADCIFISCPYTKETRHLINTEAFKKMKPRVRLVNIARGPIVEEAAVIAALESGQLVGAGFDVHEFEPKIDERLLRNWKITLTPHTGVCTRDSFQNFEKKCVKNLVQYFYGNEKPHTIVNDEAYHSSTSE</sequence>
<feature type="domain" description="D-isomer specific 2-hydroxyacid dehydrogenase catalytic" evidence="5">
    <location>
        <begin position="81"/>
        <end position="340"/>
    </location>
</feature>
<keyword evidence="2 4" id="KW-0560">Oxidoreductase</keyword>
<protein>
    <submittedName>
        <fullName evidence="7">Uncharacterized protein</fullName>
    </submittedName>
</protein>
<dbReference type="CDD" id="cd12168">
    <property type="entry name" value="Mand_dh_like"/>
    <property type="match status" value="1"/>
</dbReference>
<dbReference type="RefSeq" id="XP_020067708.1">
    <property type="nucleotide sequence ID" value="XM_020216040.1"/>
</dbReference>
<evidence type="ECO:0000256" key="3">
    <source>
        <dbReference type="ARBA" id="ARBA00023027"/>
    </source>
</evidence>
<dbReference type="Pfam" id="PF00389">
    <property type="entry name" value="2-Hacid_dh"/>
    <property type="match status" value="1"/>
</dbReference>
<dbReference type="FunFam" id="3.40.50.720:FF:000203">
    <property type="entry name" value="D-3-phosphoglycerate dehydrogenase (SerA)"/>
    <property type="match status" value="1"/>
</dbReference>
<comment type="similarity">
    <text evidence="1 4">Belongs to the D-isomer specific 2-hydroxyacid dehydrogenase family.</text>
</comment>
<dbReference type="STRING" id="983966.A0A1E4RTR7"/>
<dbReference type="EMBL" id="KV453953">
    <property type="protein sequence ID" value="ODV70669.1"/>
    <property type="molecule type" value="Genomic_DNA"/>
</dbReference>
<dbReference type="GO" id="GO:0051287">
    <property type="term" value="F:NAD binding"/>
    <property type="evidence" value="ECO:0007669"/>
    <property type="project" value="InterPro"/>
</dbReference>
<dbReference type="SUPFAM" id="SSF52283">
    <property type="entry name" value="Formate/glycerate dehydrogenase catalytic domain-like"/>
    <property type="match status" value="1"/>
</dbReference>
<dbReference type="InterPro" id="IPR036291">
    <property type="entry name" value="NAD(P)-bd_dom_sf"/>
</dbReference>
<dbReference type="InterPro" id="IPR006139">
    <property type="entry name" value="D-isomer_2_OHA_DH_cat_dom"/>
</dbReference>
<evidence type="ECO:0000313" key="8">
    <source>
        <dbReference type="Proteomes" id="UP000094389"/>
    </source>
</evidence>
<dbReference type="AlphaFoldDB" id="A0A1E4RTR7"/>
<reference evidence="7 8" key="1">
    <citation type="journal article" date="2016" name="Proc. Natl. Acad. Sci. U.S.A.">
        <title>Comparative genomics of biotechnologically important yeasts.</title>
        <authorList>
            <person name="Riley R."/>
            <person name="Haridas S."/>
            <person name="Wolfe K.H."/>
            <person name="Lopes M.R."/>
            <person name="Hittinger C.T."/>
            <person name="Goeker M."/>
            <person name="Salamov A.A."/>
            <person name="Wisecaver J.H."/>
            <person name="Long T.M."/>
            <person name="Calvey C.H."/>
            <person name="Aerts A.L."/>
            <person name="Barry K.W."/>
            <person name="Choi C."/>
            <person name="Clum A."/>
            <person name="Coughlan A.Y."/>
            <person name="Deshpande S."/>
            <person name="Douglass A.P."/>
            <person name="Hanson S.J."/>
            <person name="Klenk H.-P."/>
            <person name="LaButti K.M."/>
            <person name="Lapidus A."/>
            <person name="Lindquist E.A."/>
            <person name="Lipzen A.M."/>
            <person name="Meier-Kolthoff J.P."/>
            <person name="Ohm R.A."/>
            <person name="Otillar R.P."/>
            <person name="Pangilinan J.L."/>
            <person name="Peng Y."/>
            <person name="Rokas A."/>
            <person name="Rosa C.A."/>
            <person name="Scheuner C."/>
            <person name="Sibirny A.A."/>
            <person name="Slot J.C."/>
            <person name="Stielow J.B."/>
            <person name="Sun H."/>
            <person name="Kurtzman C.P."/>
            <person name="Blackwell M."/>
            <person name="Grigoriev I.V."/>
            <person name="Jeffries T.W."/>
        </authorList>
    </citation>
    <scope>NUCLEOTIDE SEQUENCE [LARGE SCALE GENOMIC DNA]</scope>
    <source>
        <strain evidence="8">ATCC 18201 / CBS 1600 / BCRC 20928 / JCM 3617 / NBRC 0987 / NRRL Y-1542</strain>
    </source>
</reference>
<dbReference type="GO" id="GO:0016618">
    <property type="term" value="F:hydroxypyruvate reductase [NAD(P)H] activity"/>
    <property type="evidence" value="ECO:0007669"/>
    <property type="project" value="TreeGrafter"/>
</dbReference>
<dbReference type="InterPro" id="IPR050223">
    <property type="entry name" value="D-isomer_2-hydroxyacid_DH"/>
</dbReference>